<proteinExistence type="predicted"/>
<gene>
    <name evidence="1" type="ORF">KI387_004330</name>
</gene>
<feature type="non-terminal residue" evidence="1">
    <location>
        <position position="79"/>
    </location>
</feature>
<comment type="caution">
    <text evidence="1">The sequence shown here is derived from an EMBL/GenBank/DDBJ whole genome shotgun (WGS) entry which is preliminary data.</text>
</comment>
<name>A0AA38GLJ9_TAXCH</name>
<dbReference type="AlphaFoldDB" id="A0AA38GLJ9"/>
<organism evidence="1 2">
    <name type="scientific">Taxus chinensis</name>
    <name type="common">Chinese yew</name>
    <name type="synonym">Taxus wallichiana var. chinensis</name>
    <dbReference type="NCBI Taxonomy" id="29808"/>
    <lineage>
        <taxon>Eukaryota</taxon>
        <taxon>Viridiplantae</taxon>
        <taxon>Streptophyta</taxon>
        <taxon>Embryophyta</taxon>
        <taxon>Tracheophyta</taxon>
        <taxon>Spermatophyta</taxon>
        <taxon>Pinopsida</taxon>
        <taxon>Pinidae</taxon>
        <taxon>Conifers II</taxon>
        <taxon>Cupressales</taxon>
        <taxon>Taxaceae</taxon>
        <taxon>Taxus</taxon>
    </lineage>
</organism>
<dbReference type="EMBL" id="JAHRHJ020000002">
    <property type="protein sequence ID" value="KAH9324152.1"/>
    <property type="molecule type" value="Genomic_DNA"/>
</dbReference>
<evidence type="ECO:0000313" key="2">
    <source>
        <dbReference type="Proteomes" id="UP000824469"/>
    </source>
</evidence>
<reference evidence="1 2" key="1">
    <citation type="journal article" date="2021" name="Nat. Plants">
        <title>The Taxus genome provides insights into paclitaxel biosynthesis.</title>
        <authorList>
            <person name="Xiong X."/>
            <person name="Gou J."/>
            <person name="Liao Q."/>
            <person name="Li Y."/>
            <person name="Zhou Q."/>
            <person name="Bi G."/>
            <person name="Li C."/>
            <person name="Du R."/>
            <person name="Wang X."/>
            <person name="Sun T."/>
            <person name="Guo L."/>
            <person name="Liang H."/>
            <person name="Lu P."/>
            <person name="Wu Y."/>
            <person name="Zhang Z."/>
            <person name="Ro D.K."/>
            <person name="Shang Y."/>
            <person name="Huang S."/>
            <person name="Yan J."/>
        </authorList>
    </citation>
    <scope>NUCLEOTIDE SEQUENCE [LARGE SCALE GENOMIC DNA]</scope>
    <source>
        <strain evidence="1">Ta-2019</strain>
    </source>
</reference>
<dbReference type="Proteomes" id="UP000824469">
    <property type="component" value="Unassembled WGS sequence"/>
</dbReference>
<accession>A0AA38GLJ9</accession>
<evidence type="ECO:0000313" key="1">
    <source>
        <dbReference type="EMBL" id="KAH9324152.1"/>
    </source>
</evidence>
<sequence>MIEEDSPSINVFECQDDDSILTYLGADDSYIQRTLPSKTQTMLNESTIEINIHTEEDPHIVKIGQSLSASEQVTFTTIL</sequence>
<keyword evidence="2" id="KW-1185">Reference proteome</keyword>
<protein>
    <submittedName>
        <fullName evidence="1">Uncharacterized protein</fullName>
    </submittedName>
</protein>